<dbReference type="EMBL" id="HAEB01013054">
    <property type="protein sequence ID" value="SBQ59581.1"/>
    <property type="molecule type" value="Transcribed_RNA"/>
</dbReference>
<organism evidence="1">
    <name type="scientific">Nothobranchius korthausae</name>
    <dbReference type="NCBI Taxonomy" id="1143690"/>
    <lineage>
        <taxon>Eukaryota</taxon>
        <taxon>Metazoa</taxon>
        <taxon>Chordata</taxon>
        <taxon>Craniata</taxon>
        <taxon>Vertebrata</taxon>
        <taxon>Euteleostomi</taxon>
        <taxon>Actinopterygii</taxon>
        <taxon>Neopterygii</taxon>
        <taxon>Teleostei</taxon>
        <taxon>Neoteleostei</taxon>
        <taxon>Acanthomorphata</taxon>
        <taxon>Ovalentaria</taxon>
        <taxon>Atherinomorphae</taxon>
        <taxon>Cyprinodontiformes</taxon>
        <taxon>Nothobranchiidae</taxon>
        <taxon>Nothobranchius</taxon>
    </lineage>
</organism>
<protein>
    <submittedName>
        <fullName evidence="1">Subcommissural organ spondin</fullName>
    </submittedName>
</protein>
<gene>
    <name evidence="1" type="primary">SCOSPONDIN</name>
</gene>
<evidence type="ECO:0000313" key="1">
    <source>
        <dbReference type="EMBL" id="SBQ59581.1"/>
    </source>
</evidence>
<feature type="non-terminal residue" evidence="1">
    <location>
        <position position="1"/>
    </location>
</feature>
<proteinExistence type="predicted"/>
<accession>A0A1A8FLE0</accession>
<feature type="non-terminal residue" evidence="1">
    <location>
        <position position="39"/>
    </location>
</feature>
<reference evidence="1" key="2">
    <citation type="submission" date="2016-06" db="EMBL/GenBank/DDBJ databases">
        <title>The genome of a short-lived fish provides insights into sex chromosome evolution and the genetic control of aging.</title>
        <authorList>
            <person name="Reichwald K."/>
            <person name="Felder M."/>
            <person name="Petzold A."/>
            <person name="Koch P."/>
            <person name="Groth M."/>
            <person name="Platzer M."/>
        </authorList>
    </citation>
    <scope>NUCLEOTIDE SEQUENCE</scope>
    <source>
        <tissue evidence="1">Brain</tissue>
    </source>
</reference>
<sequence length="39" mass="4638">STFLMRLAKWTVQSSWLSDLFTDRSILATQRKWAIVAYF</sequence>
<dbReference type="AlphaFoldDB" id="A0A1A8FLE0"/>
<reference evidence="1" key="1">
    <citation type="submission" date="2016-05" db="EMBL/GenBank/DDBJ databases">
        <authorList>
            <person name="Lavstsen T."/>
            <person name="Jespersen J.S."/>
        </authorList>
    </citation>
    <scope>NUCLEOTIDE SEQUENCE</scope>
    <source>
        <tissue evidence="1">Brain</tissue>
    </source>
</reference>
<name>A0A1A8FLE0_9TELE</name>